<organism evidence="2 3">
    <name type="scientific">Thioalkalivibrio nitratireducens (strain DSM 14787 / UNIQEM 213 / ALEN2)</name>
    <dbReference type="NCBI Taxonomy" id="1255043"/>
    <lineage>
        <taxon>Bacteria</taxon>
        <taxon>Pseudomonadati</taxon>
        <taxon>Pseudomonadota</taxon>
        <taxon>Gammaproteobacteria</taxon>
        <taxon>Chromatiales</taxon>
        <taxon>Ectothiorhodospiraceae</taxon>
        <taxon>Thioalkalivibrio</taxon>
    </lineage>
</organism>
<accession>L0DYG9</accession>
<dbReference type="SUPFAM" id="SSF52980">
    <property type="entry name" value="Restriction endonuclease-like"/>
    <property type="match status" value="1"/>
</dbReference>
<protein>
    <recommendedName>
        <fullName evidence="1">Putative restriction endonuclease domain-containing protein</fullName>
    </recommendedName>
</protein>
<dbReference type="Proteomes" id="UP000010809">
    <property type="component" value="Chromosome"/>
</dbReference>
<dbReference type="InterPro" id="IPR011335">
    <property type="entry name" value="Restrct_endonuc-II-like"/>
</dbReference>
<dbReference type="CDD" id="cd06260">
    <property type="entry name" value="DUF820-like"/>
    <property type="match status" value="1"/>
</dbReference>
<gene>
    <name evidence="2" type="ordered locus">TVNIR_1724</name>
</gene>
<dbReference type="OrthoDB" id="9799703at2"/>
<dbReference type="RefSeq" id="WP_015258514.1">
    <property type="nucleotide sequence ID" value="NC_019902.2"/>
</dbReference>
<dbReference type="AlphaFoldDB" id="L0DYG9"/>
<evidence type="ECO:0000313" key="3">
    <source>
        <dbReference type="Proteomes" id="UP000010809"/>
    </source>
</evidence>
<evidence type="ECO:0000313" key="2">
    <source>
        <dbReference type="EMBL" id="AGA33386.1"/>
    </source>
</evidence>
<feature type="domain" description="Putative restriction endonuclease" evidence="1">
    <location>
        <begin position="14"/>
        <end position="173"/>
    </location>
</feature>
<dbReference type="Pfam" id="PF05685">
    <property type="entry name" value="Uma2"/>
    <property type="match status" value="1"/>
</dbReference>
<dbReference type="EMBL" id="CP003989">
    <property type="protein sequence ID" value="AGA33386.1"/>
    <property type="molecule type" value="Genomic_DNA"/>
</dbReference>
<keyword evidence="3" id="KW-1185">Reference proteome</keyword>
<dbReference type="HOGENOM" id="CLU_076312_0_2_6"/>
<dbReference type="Gene3D" id="3.90.1570.10">
    <property type="entry name" value="tt1808, chain A"/>
    <property type="match status" value="1"/>
</dbReference>
<proteinExistence type="predicted"/>
<sequence>MGLPLRDSRKHTYSEYLTWPEDVRYELIGGEAFLMAPAPSVDHQRLVGDIFRQIADALDGHRCEVFVAPFDVRLPEADEADDAIDTVVQPDLTVVCDPGKIDRRGCRGAPDWVIEVLSPATAAHDQTVKLSAYERAGVPECWVVHPTDRTVTVYRLTDGAYGRPDISELAGTLPCRSVGIVTIDWDRMPHRGETDADH</sequence>
<dbReference type="PANTHER" id="PTHR36558:SF1">
    <property type="entry name" value="RESTRICTION ENDONUCLEASE DOMAIN-CONTAINING PROTEIN-RELATED"/>
    <property type="match status" value="1"/>
</dbReference>
<dbReference type="InterPro" id="IPR008538">
    <property type="entry name" value="Uma2"/>
</dbReference>
<dbReference type="KEGG" id="tni:TVNIR_1724"/>
<reference evidence="2" key="1">
    <citation type="submission" date="2015-12" db="EMBL/GenBank/DDBJ databases">
        <authorList>
            <person name="Tikhonova T.V."/>
            <person name="Pavlov A.R."/>
            <person name="Beletsky A.V."/>
            <person name="Mardanov A.V."/>
            <person name="Sorokin D.Y."/>
            <person name="Ravin N.V."/>
            <person name="Popov V.O."/>
        </authorList>
    </citation>
    <scope>NUCLEOTIDE SEQUENCE</scope>
    <source>
        <strain evidence="2">DSM 14787</strain>
    </source>
</reference>
<dbReference type="InterPro" id="IPR012296">
    <property type="entry name" value="Nuclease_put_TT1808"/>
</dbReference>
<dbReference type="STRING" id="1255043.TVNIR_1724"/>
<name>L0DYG9_THIND</name>
<dbReference type="eggNOG" id="COG4636">
    <property type="taxonomic scope" value="Bacteria"/>
</dbReference>
<evidence type="ECO:0000259" key="1">
    <source>
        <dbReference type="Pfam" id="PF05685"/>
    </source>
</evidence>
<dbReference type="PATRIC" id="fig|1255043.3.peg.1747"/>
<dbReference type="PANTHER" id="PTHR36558">
    <property type="entry name" value="GLR1098 PROTEIN"/>
    <property type="match status" value="1"/>
</dbReference>